<dbReference type="AlphaFoldDB" id="A0ABD2MQI2"/>
<name>A0ABD2MQI2_9CUCU</name>
<evidence type="ECO:0000256" key="1">
    <source>
        <dbReference type="ARBA" id="ARBA00004141"/>
    </source>
</evidence>
<keyword evidence="9" id="KW-1185">Reference proteome</keyword>
<feature type="transmembrane region" description="Helical" evidence="6">
    <location>
        <begin position="64"/>
        <end position="92"/>
    </location>
</feature>
<protein>
    <recommendedName>
        <fullName evidence="7">MARVEL domain-containing protein</fullName>
    </recommendedName>
</protein>
<evidence type="ECO:0000256" key="2">
    <source>
        <dbReference type="ARBA" id="ARBA00022692"/>
    </source>
</evidence>
<keyword evidence="3 6" id="KW-1133">Transmembrane helix</keyword>
<dbReference type="InterPro" id="IPR008253">
    <property type="entry name" value="Marvel"/>
</dbReference>
<proteinExistence type="predicted"/>
<comment type="caution">
    <text evidence="8">The sequence shown here is derived from an EMBL/GenBank/DDBJ whole genome shotgun (WGS) entry which is preliminary data.</text>
</comment>
<sequence>MSHSVTVTRTTTTTTTSAIIINTGYMKTWPGLFKLLQFVLGAVIVALVSYYYGKYQHPSSDTFFLLTAVTFLVGTFLILLSCLISISTASVLPKRYMKWFIMDLPLLLIW</sequence>
<keyword evidence="4 5" id="KW-0472">Membrane</keyword>
<dbReference type="GO" id="GO:0016020">
    <property type="term" value="C:membrane"/>
    <property type="evidence" value="ECO:0007669"/>
    <property type="project" value="UniProtKB-SubCell"/>
</dbReference>
<dbReference type="Proteomes" id="UP001516400">
    <property type="component" value="Unassembled WGS sequence"/>
</dbReference>
<evidence type="ECO:0000256" key="3">
    <source>
        <dbReference type="ARBA" id="ARBA00022989"/>
    </source>
</evidence>
<dbReference type="PROSITE" id="PS51225">
    <property type="entry name" value="MARVEL"/>
    <property type="match status" value="1"/>
</dbReference>
<feature type="domain" description="MARVEL" evidence="7">
    <location>
        <begin position="25"/>
        <end position="110"/>
    </location>
</feature>
<gene>
    <name evidence="8" type="ORF">HHI36_007691</name>
</gene>
<keyword evidence="2 5" id="KW-0812">Transmembrane</keyword>
<evidence type="ECO:0000259" key="7">
    <source>
        <dbReference type="PROSITE" id="PS51225"/>
    </source>
</evidence>
<dbReference type="EMBL" id="JABFTP020000021">
    <property type="protein sequence ID" value="KAL3268583.1"/>
    <property type="molecule type" value="Genomic_DNA"/>
</dbReference>
<accession>A0ABD2MQI2</accession>
<feature type="transmembrane region" description="Helical" evidence="6">
    <location>
        <begin position="35"/>
        <end position="52"/>
    </location>
</feature>
<comment type="subcellular location">
    <subcellularLocation>
        <location evidence="1">Membrane</location>
        <topology evidence="1">Multi-pass membrane protein</topology>
    </subcellularLocation>
</comment>
<organism evidence="8 9">
    <name type="scientific">Cryptolaemus montrouzieri</name>
    <dbReference type="NCBI Taxonomy" id="559131"/>
    <lineage>
        <taxon>Eukaryota</taxon>
        <taxon>Metazoa</taxon>
        <taxon>Ecdysozoa</taxon>
        <taxon>Arthropoda</taxon>
        <taxon>Hexapoda</taxon>
        <taxon>Insecta</taxon>
        <taxon>Pterygota</taxon>
        <taxon>Neoptera</taxon>
        <taxon>Endopterygota</taxon>
        <taxon>Coleoptera</taxon>
        <taxon>Polyphaga</taxon>
        <taxon>Cucujiformia</taxon>
        <taxon>Coccinelloidea</taxon>
        <taxon>Coccinellidae</taxon>
        <taxon>Scymninae</taxon>
        <taxon>Scymnini</taxon>
        <taxon>Cryptolaemus</taxon>
    </lineage>
</organism>
<evidence type="ECO:0000313" key="9">
    <source>
        <dbReference type="Proteomes" id="UP001516400"/>
    </source>
</evidence>
<evidence type="ECO:0000256" key="6">
    <source>
        <dbReference type="SAM" id="Phobius"/>
    </source>
</evidence>
<evidence type="ECO:0000256" key="4">
    <source>
        <dbReference type="ARBA" id="ARBA00023136"/>
    </source>
</evidence>
<evidence type="ECO:0000313" key="8">
    <source>
        <dbReference type="EMBL" id="KAL3268583.1"/>
    </source>
</evidence>
<evidence type="ECO:0000256" key="5">
    <source>
        <dbReference type="PROSITE-ProRule" id="PRU00581"/>
    </source>
</evidence>
<reference evidence="8 9" key="1">
    <citation type="journal article" date="2021" name="BMC Biol.">
        <title>Horizontally acquired antibacterial genes associated with adaptive radiation of ladybird beetles.</title>
        <authorList>
            <person name="Li H.S."/>
            <person name="Tang X.F."/>
            <person name="Huang Y.H."/>
            <person name="Xu Z.Y."/>
            <person name="Chen M.L."/>
            <person name="Du X.Y."/>
            <person name="Qiu B.Y."/>
            <person name="Chen P.T."/>
            <person name="Zhang W."/>
            <person name="Slipinski A."/>
            <person name="Escalona H.E."/>
            <person name="Waterhouse R.M."/>
            <person name="Zwick A."/>
            <person name="Pang H."/>
        </authorList>
    </citation>
    <scope>NUCLEOTIDE SEQUENCE [LARGE SCALE GENOMIC DNA]</scope>
    <source>
        <strain evidence="8">SYSU2018</strain>
    </source>
</reference>